<proteinExistence type="predicted"/>
<dbReference type="EMBL" id="JAYRBN010000053">
    <property type="protein sequence ID" value="KAL2743936.1"/>
    <property type="molecule type" value="Genomic_DNA"/>
</dbReference>
<sequence length="91" mass="10442">MDQLPILNLVHNLNYTLTIDVPLLVVQVEQPNSLVSCPGGKNVKSIIKYVIRQQARINPAPRMAKWQLCHIKRYLYQPKILSMAPTMKNMT</sequence>
<organism evidence="1 2">
    <name type="scientific">Vespula maculifrons</name>
    <name type="common">Eastern yellow jacket</name>
    <name type="synonym">Wasp</name>
    <dbReference type="NCBI Taxonomy" id="7453"/>
    <lineage>
        <taxon>Eukaryota</taxon>
        <taxon>Metazoa</taxon>
        <taxon>Ecdysozoa</taxon>
        <taxon>Arthropoda</taxon>
        <taxon>Hexapoda</taxon>
        <taxon>Insecta</taxon>
        <taxon>Pterygota</taxon>
        <taxon>Neoptera</taxon>
        <taxon>Endopterygota</taxon>
        <taxon>Hymenoptera</taxon>
        <taxon>Apocrita</taxon>
        <taxon>Aculeata</taxon>
        <taxon>Vespoidea</taxon>
        <taxon>Vespidae</taxon>
        <taxon>Vespinae</taxon>
        <taxon>Vespula</taxon>
    </lineage>
</organism>
<protein>
    <submittedName>
        <fullName evidence="1">Uncharacterized protein</fullName>
    </submittedName>
</protein>
<accession>A0ABD2CFU2</accession>
<evidence type="ECO:0000313" key="2">
    <source>
        <dbReference type="Proteomes" id="UP001607303"/>
    </source>
</evidence>
<dbReference type="Proteomes" id="UP001607303">
    <property type="component" value="Unassembled WGS sequence"/>
</dbReference>
<gene>
    <name evidence="1" type="ORF">V1477_007812</name>
</gene>
<dbReference type="AlphaFoldDB" id="A0ABD2CFU2"/>
<comment type="caution">
    <text evidence="1">The sequence shown here is derived from an EMBL/GenBank/DDBJ whole genome shotgun (WGS) entry which is preliminary data.</text>
</comment>
<reference evidence="1 2" key="1">
    <citation type="journal article" date="2024" name="Ann. Entomol. Soc. Am.">
        <title>Genomic analyses of the southern and eastern yellowjacket wasps (Hymenoptera: Vespidae) reveal evolutionary signatures of social life.</title>
        <authorList>
            <person name="Catto M.A."/>
            <person name="Caine P.B."/>
            <person name="Orr S.E."/>
            <person name="Hunt B.G."/>
            <person name="Goodisman M.A.D."/>
        </authorList>
    </citation>
    <scope>NUCLEOTIDE SEQUENCE [LARGE SCALE GENOMIC DNA]</scope>
    <source>
        <strain evidence="1">232</strain>
        <tissue evidence="1">Head and thorax</tissue>
    </source>
</reference>
<name>A0ABD2CFU2_VESMC</name>
<keyword evidence="2" id="KW-1185">Reference proteome</keyword>
<evidence type="ECO:0000313" key="1">
    <source>
        <dbReference type="EMBL" id="KAL2743936.1"/>
    </source>
</evidence>